<feature type="transmembrane region" description="Helical" evidence="10">
    <location>
        <begin position="65"/>
        <end position="85"/>
    </location>
</feature>
<evidence type="ECO:0000256" key="4">
    <source>
        <dbReference type="ARBA" id="ARBA00022692"/>
    </source>
</evidence>
<evidence type="ECO:0000256" key="5">
    <source>
        <dbReference type="ARBA" id="ARBA00022989"/>
    </source>
</evidence>
<protein>
    <recommendedName>
        <fullName evidence="10">Glycerol-3-phosphate acyltransferase</fullName>
    </recommendedName>
    <alternativeName>
        <fullName evidence="10">Acyl-PO4 G3P acyltransferase</fullName>
    </alternativeName>
    <alternativeName>
        <fullName evidence="10">Acyl-phosphate--glycerol-3-phosphate acyltransferase</fullName>
    </alternativeName>
    <alternativeName>
        <fullName evidence="10">G3P acyltransferase</fullName>
        <shortName evidence="10">GPAT</shortName>
        <ecNumber evidence="10">2.3.1.275</ecNumber>
    </alternativeName>
    <alternativeName>
        <fullName evidence="10">Lysophosphatidic acid synthase</fullName>
        <shortName evidence="10">LPA synthase</shortName>
    </alternativeName>
</protein>
<dbReference type="RefSeq" id="WP_157982972.1">
    <property type="nucleotide sequence ID" value="NZ_AP019309.1"/>
</dbReference>
<keyword evidence="8 10" id="KW-0594">Phospholipid biosynthesis</keyword>
<comment type="catalytic activity">
    <reaction evidence="10">
        <text>an acyl phosphate + sn-glycerol 3-phosphate = a 1-acyl-sn-glycero-3-phosphate + phosphate</text>
        <dbReference type="Rhea" id="RHEA:34075"/>
        <dbReference type="ChEBI" id="CHEBI:43474"/>
        <dbReference type="ChEBI" id="CHEBI:57597"/>
        <dbReference type="ChEBI" id="CHEBI:57970"/>
        <dbReference type="ChEBI" id="CHEBI:59918"/>
        <dbReference type="EC" id="2.3.1.275"/>
    </reaction>
</comment>
<dbReference type="OrthoDB" id="9777124at2"/>
<comment type="pathway">
    <text evidence="10">Lipid metabolism; phospholipid metabolism.</text>
</comment>
<dbReference type="AlphaFoldDB" id="A0A3G9J548"/>
<keyword evidence="7 10" id="KW-0472">Membrane</keyword>
<dbReference type="KEGG" id="ebm:SG0102_08400"/>
<keyword evidence="2 10" id="KW-0444">Lipid biosynthesis</keyword>
<evidence type="ECO:0000256" key="3">
    <source>
        <dbReference type="ARBA" id="ARBA00022679"/>
    </source>
</evidence>
<keyword evidence="11" id="KW-0012">Acyltransferase</keyword>
<dbReference type="HAMAP" id="MF_01043">
    <property type="entry name" value="PlsY"/>
    <property type="match status" value="1"/>
</dbReference>
<evidence type="ECO:0000313" key="12">
    <source>
        <dbReference type="Proteomes" id="UP000268059"/>
    </source>
</evidence>
<comment type="function">
    <text evidence="10">Catalyzes the transfer of an acyl group from acyl-phosphate (acyl-PO(4)) to glycerol-3-phosphate (G3P) to form lysophosphatidic acid (LPA). This enzyme utilizes acyl-phosphate as fatty acyl donor, but not acyl-CoA or acyl-ACP.</text>
</comment>
<dbReference type="SMART" id="SM01207">
    <property type="entry name" value="G3P_acyltransf"/>
    <property type="match status" value="1"/>
</dbReference>
<dbReference type="Pfam" id="PF02660">
    <property type="entry name" value="G3P_acyltransf"/>
    <property type="match status" value="1"/>
</dbReference>
<keyword evidence="5 10" id="KW-1133">Transmembrane helix</keyword>
<dbReference type="GO" id="GO:0008654">
    <property type="term" value="P:phospholipid biosynthetic process"/>
    <property type="evidence" value="ECO:0007669"/>
    <property type="project" value="UniProtKB-UniRule"/>
</dbReference>
<evidence type="ECO:0000256" key="2">
    <source>
        <dbReference type="ARBA" id="ARBA00022516"/>
    </source>
</evidence>
<dbReference type="InParanoid" id="A0A3G9J548"/>
<feature type="transmembrane region" description="Helical" evidence="10">
    <location>
        <begin position="136"/>
        <end position="154"/>
    </location>
</feature>
<keyword evidence="3 10" id="KW-0808">Transferase</keyword>
<keyword evidence="12" id="KW-1185">Reference proteome</keyword>
<dbReference type="PANTHER" id="PTHR30309:SF0">
    <property type="entry name" value="GLYCEROL-3-PHOSPHATE ACYLTRANSFERASE-RELATED"/>
    <property type="match status" value="1"/>
</dbReference>
<sequence>MQILIILISYLLGTILFGEIVTQVLTHHSASELGTSGNPGMANVMAHLGIVPGVIVLLGDVGKCLLAALLSAHFLGDQGLLLGGLAATIGHDFPFWRHFKGGKGVATTCILIFMYAPLYGLFSLIMGLITVIITQYLSLGGIVIPLLMIPYAFYQNVSDGIVMIIFTLLMIYKFMPQLKLIPSHQAEKTDLIGAIKRKRRK</sequence>
<keyword evidence="1 10" id="KW-1003">Cell membrane</keyword>
<keyword evidence="6 10" id="KW-0443">Lipid metabolism</keyword>
<evidence type="ECO:0000313" key="11">
    <source>
        <dbReference type="EMBL" id="BBH25906.1"/>
    </source>
</evidence>
<reference evidence="11 12" key="1">
    <citation type="submission" date="2018-11" db="EMBL/GenBank/DDBJ databases">
        <title>Novel Erysipelotrichaceae bacterium isolated from small intestine of a swine.</title>
        <authorList>
            <person name="Kim J.S."/>
            <person name="Choe H."/>
            <person name="Lee Y.R."/>
            <person name="Kim K.M."/>
            <person name="Park D.S."/>
        </authorList>
    </citation>
    <scope>NUCLEOTIDE SEQUENCE [LARGE SCALE GENOMIC DNA]</scope>
    <source>
        <strain evidence="11 12">SG0102</strain>
    </source>
</reference>
<evidence type="ECO:0000256" key="1">
    <source>
        <dbReference type="ARBA" id="ARBA00022475"/>
    </source>
</evidence>
<accession>A0A3G9J548</accession>
<organism evidence="11 12">
    <name type="scientific">Intestinibaculum porci</name>
    <dbReference type="NCBI Taxonomy" id="2487118"/>
    <lineage>
        <taxon>Bacteria</taxon>
        <taxon>Bacillati</taxon>
        <taxon>Bacillota</taxon>
        <taxon>Erysipelotrichia</taxon>
        <taxon>Erysipelotrichales</taxon>
        <taxon>Erysipelotrichaceae</taxon>
        <taxon>Intestinibaculum</taxon>
    </lineage>
</organism>
<dbReference type="Proteomes" id="UP000268059">
    <property type="component" value="Chromosome"/>
</dbReference>
<dbReference type="GO" id="GO:0043772">
    <property type="term" value="F:acyl-phosphate glycerol-3-phosphate acyltransferase activity"/>
    <property type="evidence" value="ECO:0007669"/>
    <property type="project" value="UniProtKB-UniRule"/>
</dbReference>
<dbReference type="EMBL" id="AP019309">
    <property type="protein sequence ID" value="BBH25906.1"/>
    <property type="molecule type" value="Genomic_DNA"/>
</dbReference>
<dbReference type="PANTHER" id="PTHR30309">
    <property type="entry name" value="INNER MEMBRANE PROTEIN YGIH"/>
    <property type="match status" value="1"/>
</dbReference>
<evidence type="ECO:0000256" key="10">
    <source>
        <dbReference type="HAMAP-Rule" id="MF_01043"/>
    </source>
</evidence>
<comment type="similarity">
    <text evidence="10">Belongs to the PlsY family.</text>
</comment>
<dbReference type="UniPathway" id="UPA00085"/>
<keyword evidence="4 10" id="KW-0812">Transmembrane</keyword>
<dbReference type="InterPro" id="IPR003811">
    <property type="entry name" value="G3P_acylTferase_PlsY"/>
</dbReference>
<evidence type="ECO:0000256" key="9">
    <source>
        <dbReference type="ARBA" id="ARBA00023264"/>
    </source>
</evidence>
<evidence type="ECO:0000256" key="6">
    <source>
        <dbReference type="ARBA" id="ARBA00023098"/>
    </source>
</evidence>
<comment type="subunit">
    <text evidence="10">Probably interacts with PlsX.</text>
</comment>
<dbReference type="GO" id="GO:0005886">
    <property type="term" value="C:plasma membrane"/>
    <property type="evidence" value="ECO:0007669"/>
    <property type="project" value="UniProtKB-SubCell"/>
</dbReference>
<gene>
    <name evidence="11" type="primary">plsY1</name>
    <name evidence="10" type="synonym">plsY</name>
    <name evidence="11" type="ORF">SG0102_08400</name>
</gene>
<feature type="transmembrane region" description="Helical" evidence="10">
    <location>
        <begin position="42"/>
        <end position="58"/>
    </location>
</feature>
<proteinExistence type="inferred from homology"/>
<keyword evidence="9 10" id="KW-1208">Phospholipid metabolism</keyword>
<dbReference type="EC" id="2.3.1.275" evidence="10"/>
<feature type="transmembrane region" description="Helical" evidence="10">
    <location>
        <begin position="160"/>
        <end position="175"/>
    </location>
</feature>
<name>A0A3G9J548_9FIRM</name>
<feature type="transmembrane region" description="Helical" evidence="10">
    <location>
        <begin position="105"/>
        <end position="129"/>
    </location>
</feature>
<evidence type="ECO:0000256" key="8">
    <source>
        <dbReference type="ARBA" id="ARBA00023209"/>
    </source>
</evidence>
<comment type="subcellular location">
    <subcellularLocation>
        <location evidence="10">Cell membrane</location>
        <topology evidence="10">Multi-pass membrane protein</topology>
    </subcellularLocation>
</comment>
<evidence type="ECO:0000256" key="7">
    <source>
        <dbReference type="ARBA" id="ARBA00023136"/>
    </source>
</evidence>